<dbReference type="RefSeq" id="WP_015693853.1">
    <property type="nucleotide sequence ID" value="NC_016940.1"/>
</dbReference>
<dbReference type="Proteomes" id="UP000007519">
    <property type="component" value="Chromosome"/>
</dbReference>
<feature type="domain" description="HEPN AbiJ-N-terminal" evidence="1">
    <location>
        <begin position="4"/>
        <end position="141"/>
    </location>
</feature>
<dbReference type="eggNOG" id="ENOG5030H02">
    <property type="taxonomic scope" value="Bacteria"/>
</dbReference>
<dbReference type="EMBL" id="CP002831">
    <property type="protein sequence ID" value="AFC26262.1"/>
    <property type="molecule type" value="Genomic_DNA"/>
</dbReference>
<name>H6L098_SAPGL</name>
<gene>
    <name evidence="2" type="ordered locus">SGRA_3538</name>
</gene>
<dbReference type="KEGG" id="sgn:SGRA_3538"/>
<dbReference type="HOGENOM" id="CLU_091700_0_0_10"/>
<accession>H6L098</accession>
<evidence type="ECO:0000259" key="1">
    <source>
        <dbReference type="Pfam" id="PF18863"/>
    </source>
</evidence>
<organism evidence="2 3">
    <name type="scientific">Saprospira grandis (strain Lewin)</name>
    <dbReference type="NCBI Taxonomy" id="984262"/>
    <lineage>
        <taxon>Bacteria</taxon>
        <taxon>Pseudomonadati</taxon>
        <taxon>Bacteroidota</taxon>
        <taxon>Saprospiria</taxon>
        <taxon>Saprospirales</taxon>
        <taxon>Saprospiraceae</taxon>
        <taxon>Saprospira</taxon>
    </lineage>
</organism>
<evidence type="ECO:0000313" key="2">
    <source>
        <dbReference type="EMBL" id="AFC26262.1"/>
    </source>
</evidence>
<proteinExistence type="predicted"/>
<reference evidence="2 3" key="1">
    <citation type="journal article" date="2012" name="Stand. Genomic Sci.">
        <title>Complete genome sequencing and analysis of Saprospira grandis str. Lewin, a predatory marine bacterium.</title>
        <authorList>
            <person name="Saw J.H."/>
            <person name="Yuryev A."/>
            <person name="Kanbe M."/>
            <person name="Hou S."/>
            <person name="Young A.G."/>
            <person name="Aizawa S."/>
            <person name="Alam M."/>
        </authorList>
    </citation>
    <scope>NUCLEOTIDE SEQUENCE [LARGE SCALE GENOMIC DNA]</scope>
    <source>
        <strain evidence="2 3">Lewin</strain>
    </source>
</reference>
<dbReference type="STRING" id="984262.SGRA_3538"/>
<evidence type="ECO:0000313" key="3">
    <source>
        <dbReference type="Proteomes" id="UP000007519"/>
    </source>
</evidence>
<protein>
    <submittedName>
        <fullName evidence="2">Phage-related protein</fullName>
    </submittedName>
</protein>
<dbReference type="InterPro" id="IPR049503">
    <property type="entry name" value="AbiJ_NTD4"/>
</dbReference>
<dbReference type="AlphaFoldDB" id="H6L098"/>
<sequence length="265" mass="30173">MTKKFSKKFRRSTPPIPINIREDAPLCLREAIVQIVYSLGYKPSFLRKIVCQVLKRLPDENNWSEHPNIYAEVNKLMKECEWVYIYDIIESLASEIHTQDNIDAFYNEVNDYFEDHGIGWKLHDGQIEFRGDPSFESVINDVADTLENKELQTAQTEIKEAIKDLSRRPSPDITGAIQHSVACLECVAREITGDKNSTLGKLIKDHPNILPKPLDKVALGIWGYSSEKGRHLKEGQNPDYAEAQLIVELSATLSKYLANKISLSD</sequence>
<dbReference type="Pfam" id="PF18863">
    <property type="entry name" value="AbiJ_NTD4"/>
    <property type="match status" value="1"/>
</dbReference>
<keyword evidence="3" id="KW-1185">Reference proteome</keyword>
<dbReference type="OrthoDB" id="9786278at2"/>